<dbReference type="EMBL" id="PPHD01023572">
    <property type="protein sequence ID" value="POI27481.1"/>
    <property type="molecule type" value="Genomic_DNA"/>
</dbReference>
<name>A0A2P4STQ4_BAMTH</name>
<evidence type="ECO:0000313" key="1">
    <source>
        <dbReference type="EMBL" id="POI27481.1"/>
    </source>
</evidence>
<sequence length="59" mass="6177">MGAAILSPGPASVSQDSLGSTASRVSHTFFNRGNLEKQGAGMCPPHSRLLGFSRVRCCQ</sequence>
<accession>A0A2P4STQ4</accession>
<keyword evidence="2" id="KW-1185">Reference proteome</keyword>
<dbReference type="AlphaFoldDB" id="A0A2P4STQ4"/>
<comment type="caution">
    <text evidence="1">The sequence shown here is derived from an EMBL/GenBank/DDBJ whole genome shotgun (WGS) entry which is preliminary data.</text>
</comment>
<proteinExistence type="predicted"/>
<organism evidence="1 2">
    <name type="scientific">Bambusicola thoracicus</name>
    <name type="common">Chinese bamboo-partridge</name>
    <name type="synonym">Perdix thoracica</name>
    <dbReference type="NCBI Taxonomy" id="9083"/>
    <lineage>
        <taxon>Eukaryota</taxon>
        <taxon>Metazoa</taxon>
        <taxon>Chordata</taxon>
        <taxon>Craniata</taxon>
        <taxon>Vertebrata</taxon>
        <taxon>Euteleostomi</taxon>
        <taxon>Archelosauria</taxon>
        <taxon>Archosauria</taxon>
        <taxon>Dinosauria</taxon>
        <taxon>Saurischia</taxon>
        <taxon>Theropoda</taxon>
        <taxon>Coelurosauria</taxon>
        <taxon>Aves</taxon>
        <taxon>Neognathae</taxon>
        <taxon>Galloanserae</taxon>
        <taxon>Galliformes</taxon>
        <taxon>Phasianidae</taxon>
        <taxon>Perdicinae</taxon>
        <taxon>Bambusicola</taxon>
    </lineage>
</organism>
<reference evidence="1 2" key="1">
    <citation type="submission" date="2018-01" db="EMBL/GenBank/DDBJ databases">
        <title>Comparison of the Chinese Bamboo Partridge and Red Junglefowl genome sequences highlights the importance of demography in genome evolution.</title>
        <authorList>
            <person name="Tiley G.P."/>
            <person name="Kimball R.T."/>
            <person name="Braun E.L."/>
            <person name="Burleigh J.G."/>
        </authorList>
    </citation>
    <scope>NUCLEOTIDE SEQUENCE [LARGE SCALE GENOMIC DNA]</scope>
    <source>
        <strain evidence="1">RTK389</strain>
        <tissue evidence="1">Blood</tissue>
    </source>
</reference>
<evidence type="ECO:0000313" key="2">
    <source>
        <dbReference type="Proteomes" id="UP000237246"/>
    </source>
</evidence>
<dbReference type="Proteomes" id="UP000237246">
    <property type="component" value="Unassembled WGS sequence"/>
</dbReference>
<gene>
    <name evidence="1" type="ORF">CIB84_008769</name>
</gene>
<protein>
    <submittedName>
        <fullName evidence="1">Uncharacterized protein</fullName>
    </submittedName>
</protein>